<name>A0A1A8TUZ2_9GAMM</name>
<evidence type="ECO:0000313" key="12">
    <source>
        <dbReference type="Proteomes" id="UP000092544"/>
    </source>
</evidence>
<dbReference type="OrthoDB" id="9797243at2"/>
<evidence type="ECO:0000256" key="7">
    <source>
        <dbReference type="SAM" id="MobiDB-lite"/>
    </source>
</evidence>
<dbReference type="Pfam" id="PF00072">
    <property type="entry name" value="Response_reg"/>
    <property type="match status" value="1"/>
</dbReference>
<dbReference type="Gene3D" id="3.40.50.2300">
    <property type="match status" value="1"/>
</dbReference>
<keyword evidence="4 11" id="KW-0808">Transferase</keyword>
<dbReference type="InterPro" id="IPR003661">
    <property type="entry name" value="HisK_dim/P_dom"/>
</dbReference>
<dbReference type="CDD" id="cd17546">
    <property type="entry name" value="REC_hyHK_CKI1_RcsC-like"/>
    <property type="match status" value="1"/>
</dbReference>
<dbReference type="PROSITE" id="PS50110">
    <property type="entry name" value="RESPONSE_REGULATORY"/>
    <property type="match status" value="1"/>
</dbReference>
<evidence type="ECO:0000256" key="8">
    <source>
        <dbReference type="SAM" id="Phobius"/>
    </source>
</evidence>
<dbReference type="EMBL" id="FLOB01000019">
    <property type="protein sequence ID" value="SBS37512.1"/>
    <property type="molecule type" value="Genomic_DNA"/>
</dbReference>
<dbReference type="PANTHER" id="PTHR43047:SF64">
    <property type="entry name" value="HISTIDINE KINASE CONTAINING CHEY-HOMOLOGOUS RECEIVER DOMAIN AND PAS DOMAIN-RELATED"/>
    <property type="match status" value="1"/>
</dbReference>
<dbReference type="STRING" id="1792290.MSP8886_04150"/>
<dbReference type="SMART" id="SM00387">
    <property type="entry name" value="HATPase_c"/>
    <property type="match status" value="1"/>
</dbReference>
<dbReference type="RefSeq" id="WP_067020543.1">
    <property type="nucleotide sequence ID" value="NZ_FLOB01000019.1"/>
</dbReference>
<dbReference type="Gene3D" id="3.30.450.20">
    <property type="entry name" value="PAS domain"/>
    <property type="match status" value="1"/>
</dbReference>
<keyword evidence="5 11" id="KW-0418">Kinase</keyword>
<dbReference type="InterPro" id="IPR005467">
    <property type="entry name" value="His_kinase_dom"/>
</dbReference>
<keyword evidence="8" id="KW-1133">Transmembrane helix</keyword>
<evidence type="ECO:0000259" key="10">
    <source>
        <dbReference type="PROSITE" id="PS50110"/>
    </source>
</evidence>
<feature type="modified residue" description="4-aspartylphosphate" evidence="6">
    <location>
        <position position="535"/>
    </location>
</feature>
<keyword evidence="8" id="KW-0812">Transmembrane</keyword>
<dbReference type="SUPFAM" id="SSF47384">
    <property type="entry name" value="Homodimeric domain of signal transducing histidine kinase"/>
    <property type="match status" value="1"/>
</dbReference>
<evidence type="ECO:0000256" key="6">
    <source>
        <dbReference type="PROSITE-ProRule" id="PRU00169"/>
    </source>
</evidence>
<evidence type="ECO:0000256" key="4">
    <source>
        <dbReference type="ARBA" id="ARBA00022679"/>
    </source>
</evidence>
<sequence length="710" mass="80388">MPDFELFDWVLFLFVVVFFIGSLLLARQWRALSLEKERHYRAIHNAQFGLWQWFIKPDRFELSLDFIEGFDEHHLQVQTKDDWLEHLSEYDKEAFIDWLMAIKEGSSEPGLRLSMSSEHGVAHWIEMRGSVVESDGDNQPTCIAGTVHCIYHLVALQESFLKETTRKNKKMTTEEALYYLGENADVLDGVEVFGDEVLQEEAPHRTSPALAAKEQNSRISGINELHIDPALQKEAQQQQSQSYFLANMSHEIRTPLNAIIGYAQLLSEDTHFEGVAHTRFQAIIAAGERLLNMLNDIIDIARIEAGRLDLQGHKIKLHKEINQAIDVISQTVEDKGLDLRVNNQVSEGLCVLGDSVKLQRIFHNILTNAAKFTHHGYVSVSALYENEILRLTIQDTGVGMDDQLIEHLFTPFVQERNGCAEKSSGLGLALTNTLVKLMEGQLNIDSILEEGTKVTILLPLKEEVEDIMPILSGEDMSHLHLNRGIQVLVADDDDWSRDILITLLEKAGCQVWEAENGEEALALFKKHSPDLVLTDIRMPKMDGRELLQAIRGLPQAEPIPIIAVTASTLIQEHQALIDVGFWEVISKPYKVAELYQSLVNHIEDLSFVYDKEVPETGEGKESHHPESDDDMKATPQVTSLTAEDWRPLLFAAKEGDIQQAEKCFHSIFHSMPSQQRHAIRQALEQFDLGLVEQHVKQYCPEAIKQDLGDV</sequence>
<keyword evidence="3 6" id="KW-0597">Phosphoprotein</keyword>
<feature type="compositionally biased region" description="Basic and acidic residues" evidence="7">
    <location>
        <begin position="615"/>
        <end position="632"/>
    </location>
</feature>
<dbReference type="AlphaFoldDB" id="A0A1A8TUZ2"/>
<dbReference type="GO" id="GO:0000155">
    <property type="term" value="F:phosphorelay sensor kinase activity"/>
    <property type="evidence" value="ECO:0007669"/>
    <property type="project" value="InterPro"/>
</dbReference>
<feature type="region of interest" description="Disordered" evidence="7">
    <location>
        <begin position="615"/>
        <end position="635"/>
    </location>
</feature>
<gene>
    <name evidence="11" type="primary">luxQ_2</name>
    <name evidence="11" type="ORF">MSP8886_04150</name>
</gene>
<dbReference type="Proteomes" id="UP000092544">
    <property type="component" value="Unassembled WGS sequence"/>
</dbReference>
<dbReference type="EC" id="2.7.13.3" evidence="2"/>
<dbReference type="InterPro" id="IPR001789">
    <property type="entry name" value="Sig_transdc_resp-reg_receiver"/>
</dbReference>
<evidence type="ECO:0000256" key="1">
    <source>
        <dbReference type="ARBA" id="ARBA00000085"/>
    </source>
</evidence>
<dbReference type="PROSITE" id="PS50109">
    <property type="entry name" value="HIS_KIN"/>
    <property type="match status" value="1"/>
</dbReference>
<dbReference type="SMART" id="SM00448">
    <property type="entry name" value="REC"/>
    <property type="match status" value="1"/>
</dbReference>
<dbReference type="InterPro" id="IPR004358">
    <property type="entry name" value="Sig_transdc_His_kin-like_C"/>
</dbReference>
<organism evidence="11 12">
    <name type="scientific">Marinomonas spartinae</name>
    <dbReference type="NCBI Taxonomy" id="1792290"/>
    <lineage>
        <taxon>Bacteria</taxon>
        <taxon>Pseudomonadati</taxon>
        <taxon>Pseudomonadota</taxon>
        <taxon>Gammaproteobacteria</taxon>
        <taxon>Oceanospirillales</taxon>
        <taxon>Oceanospirillaceae</taxon>
        <taxon>Marinomonas</taxon>
    </lineage>
</organism>
<dbReference type="PRINTS" id="PR00344">
    <property type="entry name" value="BCTRLSENSOR"/>
</dbReference>
<keyword evidence="12" id="KW-1185">Reference proteome</keyword>
<dbReference type="Pfam" id="PF00512">
    <property type="entry name" value="HisKA"/>
    <property type="match status" value="1"/>
</dbReference>
<evidence type="ECO:0000256" key="2">
    <source>
        <dbReference type="ARBA" id="ARBA00012438"/>
    </source>
</evidence>
<reference evidence="11 12" key="1">
    <citation type="submission" date="2016-06" db="EMBL/GenBank/DDBJ databases">
        <authorList>
            <person name="Kjaerup R.B."/>
            <person name="Dalgaard T.S."/>
            <person name="Juul-Madsen H.R."/>
        </authorList>
    </citation>
    <scope>NUCLEOTIDE SEQUENCE [LARGE SCALE GENOMIC DNA]</scope>
    <source>
        <strain evidence="11 12">CECT 8886</strain>
    </source>
</reference>
<feature type="transmembrane region" description="Helical" evidence="8">
    <location>
        <begin position="6"/>
        <end position="26"/>
    </location>
</feature>
<dbReference type="Pfam" id="PF02518">
    <property type="entry name" value="HATPase_c"/>
    <property type="match status" value="1"/>
</dbReference>
<dbReference type="SUPFAM" id="SSF55874">
    <property type="entry name" value="ATPase domain of HSP90 chaperone/DNA topoisomerase II/histidine kinase"/>
    <property type="match status" value="1"/>
</dbReference>
<comment type="catalytic activity">
    <reaction evidence="1">
        <text>ATP + protein L-histidine = ADP + protein N-phospho-L-histidine.</text>
        <dbReference type="EC" id="2.7.13.3"/>
    </reaction>
</comment>
<dbReference type="SUPFAM" id="SSF52172">
    <property type="entry name" value="CheY-like"/>
    <property type="match status" value="1"/>
</dbReference>
<evidence type="ECO:0000313" key="11">
    <source>
        <dbReference type="EMBL" id="SBS37512.1"/>
    </source>
</evidence>
<dbReference type="PANTHER" id="PTHR43047">
    <property type="entry name" value="TWO-COMPONENT HISTIDINE PROTEIN KINASE"/>
    <property type="match status" value="1"/>
</dbReference>
<dbReference type="InterPro" id="IPR011006">
    <property type="entry name" value="CheY-like_superfamily"/>
</dbReference>
<dbReference type="SMART" id="SM00388">
    <property type="entry name" value="HisKA"/>
    <property type="match status" value="1"/>
</dbReference>
<dbReference type="InterPro" id="IPR036890">
    <property type="entry name" value="HATPase_C_sf"/>
</dbReference>
<proteinExistence type="predicted"/>
<dbReference type="InterPro" id="IPR036097">
    <property type="entry name" value="HisK_dim/P_sf"/>
</dbReference>
<dbReference type="CDD" id="cd00082">
    <property type="entry name" value="HisKA"/>
    <property type="match status" value="1"/>
</dbReference>
<dbReference type="InterPro" id="IPR003594">
    <property type="entry name" value="HATPase_dom"/>
</dbReference>
<feature type="domain" description="Histidine kinase" evidence="9">
    <location>
        <begin position="247"/>
        <end position="462"/>
    </location>
</feature>
<evidence type="ECO:0000256" key="5">
    <source>
        <dbReference type="ARBA" id="ARBA00022777"/>
    </source>
</evidence>
<dbReference type="Gene3D" id="1.10.287.130">
    <property type="match status" value="1"/>
</dbReference>
<keyword evidence="8" id="KW-0472">Membrane</keyword>
<evidence type="ECO:0000256" key="3">
    <source>
        <dbReference type="ARBA" id="ARBA00022553"/>
    </source>
</evidence>
<evidence type="ECO:0000259" key="9">
    <source>
        <dbReference type="PROSITE" id="PS50109"/>
    </source>
</evidence>
<feature type="domain" description="Response regulatory" evidence="10">
    <location>
        <begin position="486"/>
        <end position="602"/>
    </location>
</feature>
<accession>A0A1A8TUZ2</accession>
<protein>
    <recommendedName>
        <fullName evidence="2">histidine kinase</fullName>
        <ecNumber evidence="2">2.7.13.3</ecNumber>
    </recommendedName>
</protein>
<dbReference type="Gene3D" id="3.30.565.10">
    <property type="entry name" value="Histidine kinase-like ATPase, C-terminal domain"/>
    <property type="match status" value="1"/>
</dbReference>